<keyword evidence="3" id="KW-1185">Reference proteome</keyword>
<keyword evidence="1" id="KW-0472">Membrane</keyword>
<evidence type="ECO:0000313" key="3">
    <source>
        <dbReference type="Proteomes" id="UP000053424"/>
    </source>
</evidence>
<dbReference type="Proteomes" id="UP000053424">
    <property type="component" value="Unassembled WGS sequence"/>
</dbReference>
<organism evidence="2 3">
    <name type="scientific">Hebeloma cylindrosporum</name>
    <dbReference type="NCBI Taxonomy" id="76867"/>
    <lineage>
        <taxon>Eukaryota</taxon>
        <taxon>Fungi</taxon>
        <taxon>Dikarya</taxon>
        <taxon>Basidiomycota</taxon>
        <taxon>Agaricomycotina</taxon>
        <taxon>Agaricomycetes</taxon>
        <taxon>Agaricomycetidae</taxon>
        <taxon>Agaricales</taxon>
        <taxon>Agaricineae</taxon>
        <taxon>Hymenogastraceae</taxon>
        <taxon>Hebeloma</taxon>
    </lineage>
</organism>
<gene>
    <name evidence="2" type="ORF">M413DRAFT_448913</name>
</gene>
<dbReference type="OrthoDB" id="411632at2759"/>
<name>A0A0C3BJ82_HEBCY</name>
<dbReference type="AlphaFoldDB" id="A0A0C3BJ82"/>
<sequence>MARRLPRILALKRKILLLVGIFISINILFISEFTIPHDTASFLDDDYDPALFPEISEIPENISSPRILIISAVFFIPEFKSSNETILSWLPRFLGPITTDIYIYTTPELASVVEASRGTDLPITIDTSFASPFEIPPLRGRETVYGQMHNVDKERAFHVPELYAVWNAKPFFVENAIRTLQGVQEYDYVFWNDADSFKEDHGYSNWPNPERLEKVWEEGSDISGARKQDLIFMPIINPPSKGDRFWTEDMGPIDVDFSEGSFFGGPPDAMKWFSRTFYAYHDHFLALGFFSGKDSAIYNALMVLFPSRFITVWVHDPAVPTYGRIPPMFTGHSHLGACGTERYYYQWWLSDRDTREKMRQWWFANDHDPDLVSWWKMKVPCRSTRVLGIEELLQRVFGKQWTVPPNTISKPSRTW</sequence>
<dbReference type="HOGENOM" id="CLU_045862_0_0_1"/>
<reference evidence="2 3" key="1">
    <citation type="submission" date="2014-04" db="EMBL/GenBank/DDBJ databases">
        <authorList>
            <consortium name="DOE Joint Genome Institute"/>
            <person name="Kuo A."/>
            <person name="Gay G."/>
            <person name="Dore J."/>
            <person name="Kohler A."/>
            <person name="Nagy L.G."/>
            <person name="Floudas D."/>
            <person name="Copeland A."/>
            <person name="Barry K.W."/>
            <person name="Cichocki N."/>
            <person name="Veneault-Fourrey C."/>
            <person name="LaButti K."/>
            <person name="Lindquist E.A."/>
            <person name="Lipzen A."/>
            <person name="Lundell T."/>
            <person name="Morin E."/>
            <person name="Murat C."/>
            <person name="Sun H."/>
            <person name="Tunlid A."/>
            <person name="Henrissat B."/>
            <person name="Grigoriev I.V."/>
            <person name="Hibbett D.S."/>
            <person name="Martin F."/>
            <person name="Nordberg H.P."/>
            <person name="Cantor M.N."/>
            <person name="Hua S.X."/>
        </authorList>
    </citation>
    <scope>NUCLEOTIDE SEQUENCE [LARGE SCALE GENOMIC DNA]</scope>
    <source>
        <strain evidence="3">h7</strain>
    </source>
</reference>
<keyword evidence="1" id="KW-0812">Transmembrane</keyword>
<proteinExistence type="predicted"/>
<evidence type="ECO:0000313" key="2">
    <source>
        <dbReference type="EMBL" id="KIM36780.1"/>
    </source>
</evidence>
<protein>
    <submittedName>
        <fullName evidence="2">Uncharacterized protein</fullName>
    </submittedName>
</protein>
<feature type="transmembrane region" description="Helical" evidence="1">
    <location>
        <begin position="15"/>
        <end position="35"/>
    </location>
</feature>
<reference evidence="3" key="2">
    <citation type="submission" date="2015-01" db="EMBL/GenBank/DDBJ databases">
        <title>Evolutionary Origins and Diversification of the Mycorrhizal Mutualists.</title>
        <authorList>
            <consortium name="DOE Joint Genome Institute"/>
            <consortium name="Mycorrhizal Genomics Consortium"/>
            <person name="Kohler A."/>
            <person name="Kuo A."/>
            <person name="Nagy L.G."/>
            <person name="Floudas D."/>
            <person name="Copeland A."/>
            <person name="Barry K.W."/>
            <person name="Cichocki N."/>
            <person name="Veneault-Fourrey C."/>
            <person name="LaButti K."/>
            <person name="Lindquist E.A."/>
            <person name="Lipzen A."/>
            <person name="Lundell T."/>
            <person name="Morin E."/>
            <person name="Murat C."/>
            <person name="Riley R."/>
            <person name="Ohm R."/>
            <person name="Sun H."/>
            <person name="Tunlid A."/>
            <person name="Henrissat B."/>
            <person name="Grigoriev I.V."/>
            <person name="Hibbett D.S."/>
            <person name="Martin F."/>
        </authorList>
    </citation>
    <scope>NUCLEOTIDE SEQUENCE [LARGE SCALE GENOMIC DNA]</scope>
    <source>
        <strain evidence="3">h7</strain>
    </source>
</reference>
<keyword evidence="1" id="KW-1133">Transmembrane helix</keyword>
<evidence type="ECO:0000256" key="1">
    <source>
        <dbReference type="SAM" id="Phobius"/>
    </source>
</evidence>
<accession>A0A0C3BJ82</accession>
<dbReference type="EMBL" id="KN831802">
    <property type="protein sequence ID" value="KIM36780.1"/>
    <property type="molecule type" value="Genomic_DNA"/>
</dbReference>